<evidence type="ECO:0000259" key="2">
    <source>
        <dbReference type="Pfam" id="PF03478"/>
    </source>
</evidence>
<feature type="domain" description="KIB1-4 beta-propeller" evidence="2">
    <location>
        <begin position="91"/>
        <end position="343"/>
    </location>
</feature>
<dbReference type="Pfam" id="PF03478">
    <property type="entry name" value="Beta-prop_KIB1-4"/>
    <property type="match status" value="1"/>
</dbReference>
<dbReference type="Proteomes" id="UP001642360">
    <property type="component" value="Unassembled WGS sequence"/>
</dbReference>
<proteinExistence type="predicted"/>
<dbReference type="InterPro" id="IPR001810">
    <property type="entry name" value="F-box_dom"/>
</dbReference>
<dbReference type="InterPro" id="IPR005174">
    <property type="entry name" value="KIB1-4_b-propeller"/>
</dbReference>
<accession>A0ABC8USK2</accession>
<sequence>MAMFRERPCLGICRKSSTVDWSQLPYDLLESIANQLHAIEDFLAFSAVCHLWRFVHLNKNWTPKTHIPWLVLNEYHNSDVPLRRIFSTCKFKEHKLLLPEAHGHQIWGSSHGWLVTVGQDLGLHLLNPITRVCIDLPTHCTLGIQAYANVDWFSFIRKATVFKIQDEFVTMAIYGHHYSLAFARQTDSAWTTVQVSTHVLFIDFVCFNSWILALSVVGTLFLVEIDGPDPPRILDIASPPKDEKGWQQIYLVESSGNLLMVFRYENIYLPKTVNFKVYQFHFSTGQWTILEDLGDRVLFVDDFYCTSVSACDDFRGNGIYFTKDNLDFLMRIEQNWDGQYIGLYHMNDDTTEIFRLGDVSPSCYTCPIWLVPTLS</sequence>
<keyword evidence="4" id="KW-1185">Reference proteome</keyword>
<dbReference type="PANTHER" id="PTHR44259">
    <property type="entry name" value="OS07G0183000 PROTEIN-RELATED"/>
    <property type="match status" value="1"/>
</dbReference>
<name>A0ABC8USK2_9AQUA</name>
<evidence type="ECO:0000313" key="4">
    <source>
        <dbReference type="Proteomes" id="UP001642360"/>
    </source>
</evidence>
<dbReference type="Gene3D" id="1.20.1280.50">
    <property type="match status" value="1"/>
</dbReference>
<evidence type="ECO:0008006" key="5">
    <source>
        <dbReference type="Google" id="ProtNLM"/>
    </source>
</evidence>
<dbReference type="SUPFAM" id="SSF81383">
    <property type="entry name" value="F-box domain"/>
    <property type="match status" value="1"/>
</dbReference>
<protein>
    <recommendedName>
        <fullName evidence="5">F-box protein</fullName>
    </recommendedName>
</protein>
<dbReference type="InterPro" id="IPR050942">
    <property type="entry name" value="F-box_BR-signaling"/>
</dbReference>
<evidence type="ECO:0000259" key="1">
    <source>
        <dbReference type="Pfam" id="PF00646"/>
    </source>
</evidence>
<evidence type="ECO:0000313" key="3">
    <source>
        <dbReference type="EMBL" id="CAK9184056.1"/>
    </source>
</evidence>
<dbReference type="Pfam" id="PF00646">
    <property type="entry name" value="F-box"/>
    <property type="match status" value="1"/>
</dbReference>
<comment type="caution">
    <text evidence="3">The sequence shown here is derived from an EMBL/GenBank/DDBJ whole genome shotgun (WGS) entry which is preliminary data.</text>
</comment>
<reference evidence="3 4" key="1">
    <citation type="submission" date="2024-02" db="EMBL/GenBank/DDBJ databases">
        <authorList>
            <person name="Vignale AGUSTIN F."/>
            <person name="Sosa J E."/>
            <person name="Modenutti C."/>
        </authorList>
    </citation>
    <scope>NUCLEOTIDE SEQUENCE [LARGE SCALE GENOMIC DNA]</scope>
</reference>
<gene>
    <name evidence="3" type="ORF">ILEXP_LOCUS54352</name>
</gene>
<dbReference type="AlphaFoldDB" id="A0ABC8USK2"/>
<dbReference type="PANTHER" id="PTHR44259:SF113">
    <property type="entry name" value="OS06G0659700 PROTEIN"/>
    <property type="match status" value="1"/>
</dbReference>
<dbReference type="EMBL" id="CAUOFW020008835">
    <property type="protein sequence ID" value="CAK9184056.1"/>
    <property type="molecule type" value="Genomic_DNA"/>
</dbReference>
<dbReference type="InterPro" id="IPR036047">
    <property type="entry name" value="F-box-like_dom_sf"/>
</dbReference>
<feature type="domain" description="F-box" evidence="1">
    <location>
        <begin position="21"/>
        <end position="54"/>
    </location>
</feature>
<organism evidence="3 4">
    <name type="scientific">Ilex paraguariensis</name>
    <name type="common">yerba mate</name>
    <dbReference type="NCBI Taxonomy" id="185542"/>
    <lineage>
        <taxon>Eukaryota</taxon>
        <taxon>Viridiplantae</taxon>
        <taxon>Streptophyta</taxon>
        <taxon>Embryophyta</taxon>
        <taxon>Tracheophyta</taxon>
        <taxon>Spermatophyta</taxon>
        <taxon>Magnoliopsida</taxon>
        <taxon>eudicotyledons</taxon>
        <taxon>Gunneridae</taxon>
        <taxon>Pentapetalae</taxon>
        <taxon>asterids</taxon>
        <taxon>campanulids</taxon>
        <taxon>Aquifoliales</taxon>
        <taxon>Aquifoliaceae</taxon>
        <taxon>Ilex</taxon>
    </lineage>
</organism>